<evidence type="ECO:0000313" key="2">
    <source>
        <dbReference type="EMBL" id="QIK62923.1"/>
    </source>
</evidence>
<feature type="transmembrane region" description="Helical" evidence="1">
    <location>
        <begin position="229"/>
        <end position="251"/>
    </location>
</feature>
<feature type="transmembrane region" description="Helical" evidence="1">
    <location>
        <begin position="286"/>
        <end position="308"/>
    </location>
</feature>
<feature type="transmembrane region" description="Helical" evidence="1">
    <location>
        <begin position="12"/>
        <end position="32"/>
    </location>
</feature>
<keyword evidence="3" id="KW-1185">Reference proteome</keyword>
<evidence type="ECO:0000256" key="1">
    <source>
        <dbReference type="SAM" id="Phobius"/>
    </source>
</evidence>
<reference evidence="2 3" key="1">
    <citation type="submission" date="2020-03" db="EMBL/GenBank/DDBJ databases">
        <title>Leucobacter sp. nov., isolated from beetles.</title>
        <authorList>
            <person name="Hyun D.-W."/>
            <person name="Bae J.-W."/>
        </authorList>
    </citation>
    <scope>NUCLEOTIDE SEQUENCE [LARGE SCALE GENOMIC DNA]</scope>
    <source>
        <strain evidence="2 3">HDW9C</strain>
    </source>
</reference>
<dbReference type="RefSeq" id="WP_166290472.1">
    <property type="nucleotide sequence ID" value="NZ_CP049863.1"/>
</dbReference>
<name>A0A6G7XEE9_9MICO</name>
<keyword evidence="1" id="KW-0812">Transmembrane</keyword>
<gene>
    <name evidence="2" type="ORF">G7068_06705</name>
</gene>
<evidence type="ECO:0000313" key="3">
    <source>
        <dbReference type="Proteomes" id="UP000502677"/>
    </source>
</evidence>
<feature type="transmembrane region" description="Helical" evidence="1">
    <location>
        <begin position="155"/>
        <end position="175"/>
    </location>
</feature>
<feature type="transmembrane region" description="Helical" evidence="1">
    <location>
        <begin position="125"/>
        <end position="143"/>
    </location>
</feature>
<protein>
    <submittedName>
        <fullName evidence="2">Uncharacterized protein</fullName>
    </submittedName>
</protein>
<sequence>MADFLSDLTVGSLSAFIGGGAVVLAPTLLKFLRTQKELGKDKRKTANARSGKGGVAVAIQDSPNSDLDIHVDNSRQITIKNITHSNSQVGANTSKSSGDDPWLIGIAGLVAVGAFAVYFDYVFWFTLGAVLGLLVAGSLAVIRAHSLRLWTRKDFLIAIEVSIALTATIWTWISIFTASHRGVTLDELRTRAAEMPSEFPTASGLAGWASEFFSPVISFVKIAFDEDQLFFALTLTGACVLSSTLLVLAWVRLIDWYTFMGFRYGKGSERAAKKAWRYSQPKGANLIYFIIVGTFVILLASGTALHFVENSLAQSTALTY</sequence>
<organism evidence="2 3">
    <name type="scientific">Leucobacter viscericola</name>
    <dbReference type="NCBI Taxonomy" id="2714935"/>
    <lineage>
        <taxon>Bacteria</taxon>
        <taxon>Bacillati</taxon>
        <taxon>Actinomycetota</taxon>
        <taxon>Actinomycetes</taxon>
        <taxon>Micrococcales</taxon>
        <taxon>Microbacteriaceae</taxon>
        <taxon>Leucobacter</taxon>
    </lineage>
</organism>
<keyword evidence="1" id="KW-1133">Transmembrane helix</keyword>
<dbReference type="EMBL" id="CP049863">
    <property type="protein sequence ID" value="QIK62923.1"/>
    <property type="molecule type" value="Genomic_DNA"/>
</dbReference>
<feature type="transmembrane region" description="Helical" evidence="1">
    <location>
        <begin position="102"/>
        <end position="119"/>
    </location>
</feature>
<dbReference type="AlphaFoldDB" id="A0A6G7XEE9"/>
<keyword evidence="1" id="KW-0472">Membrane</keyword>
<dbReference type="KEGG" id="lvi:G7068_06705"/>
<dbReference type="Proteomes" id="UP000502677">
    <property type="component" value="Chromosome"/>
</dbReference>
<accession>A0A6G7XEE9</accession>
<proteinExistence type="predicted"/>